<feature type="domain" description="CobQ/CobB/MinD/ParA nucleotide binding" evidence="2">
    <location>
        <begin position="3"/>
        <end position="198"/>
    </location>
</feature>
<organism evidence="3 4">
    <name type="scientific">Amycolatopsis acididurans</name>
    <dbReference type="NCBI Taxonomy" id="2724524"/>
    <lineage>
        <taxon>Bacteria</taxon>
        <taxon>Bacillati</taxon>
        <taxon>Actinomycetota</taxon>
        <taxon>Actinomycetes</taxon>
        <taxon>Pseudonocardiales</taxon>
        <taxon>Pseudonocardiaceae</taxon>
        <taxon>Amycolatopsis</taxon>
    </lineage>
</organism>
<gene>
    <name evidence="3" type="ORF">HFP15_40905</name>
</gene>
<proteinExistence type="predicted"/>
<name>A0ABX1JHD6_9PSEU</name>
<reference evidence="3 4" key="1">
    <citation type="submission" date="2020-04" db="EMBL/GenBank/DDBJ databases">
        <title>Novel species.</title>
        <authorList>
            <person name="Teo W.F.A."/>
            <person name="Lipun K."/>
            <person name="Srisuk N."/>
            <person name="Duangmal K."/>
        </authorList>
    </citation>
    <scope>NUCLEOTIDE SEQUENCE [LARGE SCALE GENOMIC DNA]</scope>
    <source>
        <strain evidence="3 4">K13G38</strain>
    </source>
</reference>
<evidence type="ECO:0000313" key="3">
    <source>
        <dbReference type="EMBL" id="NKQ59218.1"/>
    </source>
</evidence>
<sequence length="243" mass="26400">MIIVVASAKGGVGKTTIAVELAYCLDAVLVDLDWDDGCASRALGWWHEHRVRSPLLDALDAGRTPRPIRGGASKPDIVPAGPELEANQPSADRMAKSLIQWTNEWNRPVVVDTHPGGNGPGDGAKAAAHLTLSPTTLGNKQLEALNGFVLAHAGYNLMITPNEFVDQAWADVHLDRIAEISKEYEIPVSTPVPEDKWLRSRKSRTAVCSVRTMPKRHEQLITAYARVAHQSARRALQVAEEAA</sequence>
<dbReference type="PANTHER" id="PTHR13696:SF52">
    <property type="entry name" value="PARA FAMILY PROTEIN CT_582"/>
    <property type="match status" value="1"/>
</dbReference>
<comment type="caution">
    <text evidence="3">The sequence shown here is derived from an EMBL/GenBank/DDBJ whole genome shotgun (WGS) entry which is preliminary data.</text>
</comment>
<keyword evidence="4" id="KW-1185">Reference proteome</keyword>
<evidence type="ECO:0000256" key="1">
    <source>
        <dbReference type="SAM" id="MobiDB-lite"/>
    </source>
</evidence>
<dbReference type="EMBL" id="JAAXLS010000084">
    <property type="protein sequence ID" value="NKQ59218.1"/>
    <property type="molecule type" value="Genomic_DNA"/>
</dbReference>
<accession>A0ABX1JHD6</accession>
<evidence type="ECO:0000259" key="2">
    <source>
        <dbReference type="Pfam" id="PF01656"/>
    </source>
</evidence>
<dbReference type="PANTHER" id="PTHR13696">
    <property type="entry name" value="P-LOOP CONTAINING NUCLEOSIDE TRIPHOSPHATE HYDROLASE"/>
    <property type="match status" value="1"/>
</dbReference>
<protein>
    <submittedName>
        <fullName evidence="3">ParA family protein</fullName>
    </submittedName>
</protein>
<dbReference type="Pfam" id="PF01656">
    <property type="entry name" value="CbiA"/>
    <property type="match status" value="1"/>
</dbReference>
<dbReference type="InterPro" id="IPR002586">
    <property type="entry name" value="CobQ/CobB/MinD/ParA_Nub-bd_dom"/>
</dbReference>
<dbReference type="Gene3D" id="3.40.50.300">
    <property type="entry name" value="P-loop containing nucleotide triphosphate hydrolases"/>
    <property type="match status" value="1"/>
</dbReference>
<feature type="region of interest" description="Disordered" evidence="1">
    <location>
        <begin position="62"/>
        <end position="88"/>
    </location>
</feature>
<dbReference type="InterPro" id="IPR050678">
    <property type="entry name" value="DNA_Partitioning_ATPase"/>
</dbReference>
<dbReference type="Proteomes" id="UP000715441">
    <property type="component" value="Unassembled WGS sequence"/>
</dbReference>
<dbReference type="SUPFAM" id="SSF52540">
    <property type="entry name" value="P-loop containing nucleoside triphosphate hydrolases"/>
    <property type="match status" value="1"/>
</dbReference>
<evidence type="ECO:0000313" key="4">
    <source>
        <dbReference type="Proteomes" id="UP000715441"/>
    </source>
</evidence>
<dbReference type="InterPro" id="IPR027417">
    <property type="entry name" value="P-loop_NTPase"/>
</dbReference>